<comment type="caution">
    <text evidence="3">The sequence shown here is derived from an EMBL/GenBank/DDBJ whole genome shotgun (WGS) entry which is preliminary data.</text>
</comment>
<feature type="compositionally biased region" description="Low complexity" evidence="1">
    <location>
        <begin position="284"/>
        <end position="294"/>
    </location>
</feature>
<dbReference type="RefSeq" id="WP_203151223.1">
    <property type="nucleotide sequence ID" value="NZ_JAEVHL010000213.1"/>
</dbReference>
<gene>
    <name evidence="3" type="ORF">JM949_28190</name>
</gene>
<dbReference type="EMBL" id="JAEVHL010000213">
    <property type="protein sequence ID" value="MBM0278892.1"/>
    <property type="molecule type" value="Genomic_DNA"/>
</dbReference>
<keyword evidence="4" id="KW-1185">Reference proteome</keyword>
<reference evidence="3 4" key="1">
    <citation type="submission" date="2021-01" db="EMBL/GenBank/DDBJ databases">
        <title>Draft genome sequence of Micromonospora sp. strain STR1s_6.</title>
        <authorList>
            <person name="Karlyshev A."/>
            <person name="Jawad R."/>
        </authorList>
    </citation>
    <scope>NUCLEOTIDE SEQUENCE [LARGE SCALE GENOMIC DNA]</scope>
    <source>
        <strain evidence="3 4">STR1S-6</strain>
    </source>
</reference>
<feature type="compositionally biased region" description="Low complexity" evidence="1">
    <location>
        <begin position="316"/>
        <end position="331"/>
    </location>
</feature>
<feature type="region of interest" description="Disordered" evidence="1">
    <location>
        <begin position="250"/>
        <end position="342"/>
    </location>
</feature>
<evidence type="ECO:0000313" key="3">
    <source>
        <dbReference type="EMBL" id="MBM0278892.1"/>
    </source>
</evidence>
<keyword evidence="2" id="KW-0812">Transmembrane</keyword>
<protein>
    <submittedName>
        <fullName evidence="3">Uncharacterized protein</fullName>
    </submittedName>
</protein>
<feature type="transmembrane region" description="Helical" evidence="2">
    <location>
        <begin position="34"/>
        <end position="54"/>
    </location>
</feature>
<evidence type="ECO:0000256" key="1">
    <source>
        <dbReference type="SAM" id="MobiDB-lite"/>
    </source>
</evidence>
<organism evidence="3 4">
    <name type="scientific">Micromonospora tarensis</name>
    <dbReference type="NCBI Taxonomy" id="2806100"/>
    <lineage>
        <taxon>Bacteria</taxon>
        <taxon>Bacillati</taxon>
        <taxon>Actinomycetota</taxon>
        <taxon>Actinomycetes</taxon>
        <taxon>Micromonosporales</taxon>
        <taxon>Micromonosporaceae</taxon>
        <taxon>Micromonospora</taxon>
    </lineage>
</organism>
<keyword evidence="2" id="KW-0472">Membrane</keyword>
<evidence type="ECO:0000256" key="2">
    <source>
        <dbReference type="SAM" id="Phobius"/>
    </source>
</evidence>
<proteinExistence type="predicted"/>
<accession>A0ABS1YNL6</accession>
<keyword evidence="2" id="KW-1133">Transmembrane helix</keyword>
<dbReference type="Proteomes" id="UP000622245">
    <property type="component" value="Unassembled WGS sequence"/>
</dbReference>
<sequence length="342" mass="35278">MRAGNLLRQLDQRLLPPLTRAVARLGDRSARSGVLSWAAVLSAAAVLGTAVWAVDDTPVGDRTVGEVTRVGVTDGDSVPGYLRSAAADLAALQASAPTAEGTTYALVTLDAYLPPQRLAAVLGDVPVSTVFGRVPLPGRQTEIVKIPALRVPDDVLAGMEQVAARKDTEAADYRARAAAVDGNGGGEQELRERYTSGAEVAAAEAAAYRTGCSCVYAAVVRATPVALRGVATRPDVRAVDPAPEVYRLDRTVFTPPLPEQHDVVRPPADTPPSAEPTPHERPESAPSAAAPTPSMGESSESAPVVTIPSPEPSLPEPTGSTPPSVTTSPDTLDAGPPTPTSS</sequence>
<evidence type="ECO:0000313" key="4">
    <source>
        <dbReference type="Proteomes" id="UP000622245"/>
    </source>
</evidence>
<name>A0ABS1YNL6_9ACTN</name>